<dbReference type="InterPro" id="IPR048815">
    <property type="entry name" value="Gp44_lid"/>
</dbReference>
<dbReference type="CDD" id="cd00009">
    <property type="entry name" value="AAA"/>
    <property type="match status" value="1"/>
</dbReference>
<keyword evidence="2 4" id="KW-0547">Nucleotide-binding</keyword>
<dbReference type="Pfam" id="PF00004">
    <property type="entry name" value="AAA"/>
    <property type="match status" value="1"/>
</dbReference>
<dbReference type="InterPro" id="IPR050238">
    <property type="entry name" value="DNA_Rep/Repair_Clamp_Loader"/>
</dbReference>
<dbReference type="PANTHER" id="PTHR11669:SF20">
    <property type="entry name" value="REPLICATION FACTOR C SUBUNIT 4"/>
    <property type="match status" value="1"/>
</dbReference>
<protein>
    <recommendedName>
        <fullName evidence="4">Sliding-clamp-loader large subunit</fullName>
        <ecNumber evidence="4">3.6.4.-</ecNumber>
    </recommendedName>
    <alternativeName>
        <fullName evidence="4">Clamp loader gp44 subunit</fullName>
    </alternativeName>
</protein>
<dbReference type="GO" id="GO:0006281">
    <property type="term" value="P:DNA repair"/>
    <property type="evidence" value="ECO:0007669"/>
    <property type="project" value="TreeGrafter"/>
</dbReference>
<dbReference type="Gene3D" id="1.20.272.10">
    <property type="match status" value="1"/>
</dbReference>
<reference evidence="6" key="1">
    <citation type="submission" date="2020-04" db="EMBL/GenBank/DDBJ databases">
        <authorList>
            <person name="Chiriac C."/>
            <person name="Salcher M."/>
            <person name="Ghai R."/>
            <person name="Kavagutti S V."/>
        </authorList>
    </citation>
    <scope>NUCLEOTIDE SEQUENCE</scope>
</reference>
<dbReference type="SMART" id="SM00382">
    <property type="entry name" value="AAA"/>
    <property type="match status" value="1"/>
</dbReference>
<feature type="domain" description="AAA+ ATPase" evidence="5">
    <location>
        <begin position="37"/>
        <end position="157"/>
    </location>
</feature>
<feature type="binding site" evidence="4">
    <location>
        <position position="20"/>
    </location>
    <ligand>
        <name>ATP</name>
        <dbReference type="ChEBI" id="CHEBI:30616"/>
    </ligand>
</feature>
<feature type="binding site" evidence="4">
    <location>
        <begin position="48"/>
        <end position="53"/>
    </location>
    <ligand>
        <name>ATP</name>
        <dbReference type="ChEBI" id="CHEBI:30616"/>
    </ligand>
</feature>
<gene>
    <name evidence="6" type="ORF">UFOVP395_17</name>
</gene>
<keyword evidence="3 4" id="KW-0067">ATP-binding</keyword>
<dbReference type="EMBL" id="LR796380">
    <property type="protein sequence ID" value="CAB4140357.1"/>
    <property type="molecule type" value="Genomic_DNA"/>
</dbReference>
<dbReference type="GO" id="GO:0016887">
    <property type="term" value="F:ATP hydrolysis activity"/>
    <property type="evidence" value="ECO:0007669"/>
    <property type="project" value="UniProtKB-UniRule"/>
</dbReference>
<organism evidence="6">
    <name type="scientific">uncultured Caudovirales phage</name>
    <dbReference type="NCBI Taxonomy" id="2100421"/>
    <lineage>
        <taxon>Viruses</taxon>
        <taxon>Duplodnaviria</taxon>
        <taxon>Heunggongvirae</taxon>
        <taxon>Uroviricota</taxon>
        <taxon>Caudoviricetes</taxon>
        <taxon>Peduoviridae</taxon>
        <taxon>Maltschvirus</taxon>
        <taxon>Maltschvirus maltsch</taxon>
    </lineage>
</organism>
<keyword evidence="4" id="KW-1194">Viral DNA replication</keyword>
<keyword evidence="4" id="KW-0238">DNA-binding</keyword>
<accession>A0A6J5M4P7</accession>
<dbReference type="InterPro" id="IPR003959">
    <property type="entry name" value="ATPase_AAA_core"/>
</dbReference>
<dbReference type="GO" id="GO:0005524">
    <property type="term" value="F:ATP binding"/>
    <property type="evidence" value="ECO:0007669"/>
    <property type="project" value="UniProtKB-UniRule"/>
</dbReference>
<dbReference type="GO" id="GO:0003689">
    <property type="term" value="F:DNA clamp loader activity"/>
    <property type="evidence" value="ECO:0007669"/>
    <property type="project" value="UniProtKB-UniRule"/>
</dbReference>
<dbReference type="HAMAP" id="MF_04162">
    <property type="entry name" value="T4_Clamp_Loader_L"/>
    <property type="match status" value="1"/>
</dbReference>
<dbReference type="GO" id="GO:0039693">
    <property type="term" value="P:viral DNA genome replication"/>
    <property type="evidence" value="ECO:0007669"/>
    <property type="project" value="UniProtKB-UniRule"/>
</dbReference>
<evidence type="ECO:0000259" key="5">
    <source>
        <dbReference type="SMART" id="SM00382"/>
    </source>
</evidence>
<dbReference type="EC" id="3.6.4.-" evidence="4"/>
<proteinExistence type="inferred from homology"/>
<dbReference type="InterPro" id="IPR027417">
    <property type="entry name" value="P-loop_NTPase"/>
</dbReference>
<dbReference type="PANTHER" id="PTHR11669">
    <property type="entry name" value="REPLICATION FACTOR C / DNA POLYMERASE III GAMMA-TAU SUBUNIT"/>
    <property type="match status" value="1"/>
</dbReference>
<dbReference type="Gene3D" id="3.40.50.300">
    <property type="entry name" value="P-loop containing nucleotide triphosphate hydrolases"/>
    <property type="match status" value="1"/>
</dbReference>
<evidence type="ECO:0000256" key="4">
    <source>
        <dbReference type="HAMAP-Rule" id="MF_04162"/>
    </source>
</evidence>
<dbReference type="GO" id="GO:0006261">
    <property type="term" value="P:DNA-templated DNA replication"/>
    <property type="evidence" value="ECO:0007669"/>
    <property type="project" value="TreeGrafter"/>
</dbReference>
<evidence type="ECO:0000313" key="6">
    <source>
        <dbReference type="EMBL" id="CAB4140357.1"/>
    </source>
</evidence>
<comment type="similarity">
    <text evidence="4">Belongs to the Tevenvirinae sliding-clamp-loader large subunit family.</text>
</comment>
<evidence type="ECO:0000256" key="1">
    <source>
        <dbReference type="ARBA" id="ARBA00022705"/>
    </source>
</evidence>
<keyword evidence="1" id="KW-0235">DNA replication</keyword>
<comment type="subunit">
    <text evidence="4">The sliding-clamp-loader consists of 4 large subunits and 1 small subunit. Interacts with the sliding clamp; this interaction allows the sliding-clamp-loader to open the sliding clamp. Part of the replicase complex that includes the DNA polymerase, the polymerase clamp, the clamp loader complex, the single-stranded DNA binding protein, the primase, the helicase and the helicase assembly factor.</text>
</comment>
<dbReference type="SUPFAM" id="SSF52540">
    <property type="entry name" value="P-loop containing nucleoside triphosphate hydrolases"/>
    <property type="match status" value="1"/>
</dbReference>
<dbReference type="Pfam" id="PF21328">
    <property type="entry name" value="Gp44_lid"/>
    <property type="match status" value="1"/>
</dbReference>
<comment type="caution">
    <text evidence="4">Lacks conserved residue(s) required for the propagation of feature annotation.</text>
</comment>
<dbReference type="Gene3D" id="1.10.8.60">
    <property type="match status" value="1"/>
</dbReference>
<keyword evidence="4" id="KW-0378">Hydrolase</keyword>
<name>A0A6J5M4P7_9CAUD</name>
<dbReference type="GO" id="GO:0003677">
    <property type="term" value="F:DNA binding"/>
    <property type="evidence" value="ECO:0007669"/>
    <property type="project" value="UniProtKB-UniRule"/>
</dbReference>
<evidence type="ECO:0000256" key="3">
    <source>
        <dbReference type="ARBA" id="ARBA00022840"/>
    </source>
</evidence>
<comment type="function">
    <text evidence="4">Forms the sliding-clamp-loader together with the small subunit. Functions as an ATPase enzyme. The clamp loader holds the clamp in an open conformation and places it onto the DNA. 4 ATP molecules must bind to the sliding-clamp-loader before the latter can open the sliding clamp. ATP hydrolysis triggers the detachment of the sliding clamp from the sliding-clamp-loader, freeing the sliding clamp to track along DNA.</text>
</comment>
<sequence length="312" mass="35784">MLEQFLWVERHRPKTIADTILPADLKQTFQQFVDQKNIPNLILSGSAGIGKTTVARAMLEELGCDYIIINGSMNGNIDTLRNDILNFASAVSLQGGRKYVILDEADYLNQNSTQPALRNFMEEFSKNCGFILTCNFKNRIIKPLHSRCSVIDFKIGKKDMAKLAVQFLKRVECILKKENVEYDKAVVVSVIESFFPDWRRVVNELQRYSALGKIDSGILSSFQNVSMQELFAACKAKKFDDVRKWVHDNADQDQNVIFRSVYEAADMYVAKKTIPLLVLKIADYQYKSAFVVDQEINLLAFFTELMMELEWQ</sequence>
<feature type="binding site" evidence="4">
    <location>
        <position position="199"/>
    </location>
    <ligand>
        <name>ATP</name>
        <dbReference type="ChEBI" id="CHEBI:30616"/>
    </ligand>
</feature>
<evidence type="ECO:0000256" key="2">
    <source>
        <dbReference type="ARBA" id="ARBA00022741"/>
    </source>
</evidence>
<dbReference type="InterPro" id="IPR046388">
    <property type="entry name" value="T4_Clamp_Loader_L"/>
</dbReference>
<dbReference type="InterPro" id="IPR003593">
    <property type="entry name" value="AAA+_ATPase"/>
</dbReference>